<dbReference type="InterPro" id="IPR011767">
    <property type="entry name" value="GLR_AS"/>
</dbReference>
<dbReference type="SUPFAM" id="SSF52833">
    <property type="entry name" value="Thioredoxin-like"/>
    <property type="match status" value="2"/>
</dbReference>
<gene>
    <name evidence="3" type="ORF">VLY81_09220</name>
</gene>
<evidence type="ECO:0000313" key="3">
    <source>
        <dbReference type="EMBL" id="WRP13629.1"/>
    </source>
</evidence>
<feature type="compositionally biased region" description="Basic residues" evidence="1">
    <location>
        <begin position="238"/>
        <end position="249"/>
    </location>
</feature>
<feature type="domain" description="Thioredoxin-like fold" evidence="2">
    <location>
        <begin position="137"/>
        <end position="210"/>
    </location>
</feature>
<sequence length="262" mass="29022">MPLLSARDRSYLQDLFAKVPGKVKVLLFVDSESGRCQYCGQTAELVAELAGLSDRVAYEVVEIGQQPERAQGYDVDKVPALVLLREDGTDTRVRYFGIPAGYEFGSLVEDLVDVSNGTTRLSAATRQKLSRITQPVHIQVFVTPTCPYCPKAVRLAHQFAMESPFVRADMVEALEFPELADRYGVYGVPKTVINDRQEVEGAVPEAVMLQYVLAAVGLAEEPGDPWGEADAGDDHHPDHAHHHHHHDHDHHHDHGSHGHREA</sequence>
<dbReference type="NCBIfam" id="TIGR02187">
    <property type="entry name" value="PDO_seleno_TRX"/>
    <property type="match status" value="1"/>
</dbReference>
<dbReference type="CDD" id="cd02973">
    <property type="entry name" value="TRX_GRX_like"/>
    <property type="match status" value="1"/>
</dbReference>
<name>A0ABZ1BLD3_9FIRM</name>
<dbReference type="PANTHER" id="PTHR37170:SF1">
    <property type="entry name" value="GLUTAREDOXIN-LIKE PROTEIN"/>
    <property type="match status" value="1"/>
</dbReference>
<keyword evidence="4" id="KW-1185">Reference proteome</keyword>
<dbReference type="InterPro" id="IPR012336">
    <property type="entry name" value="Thioredoxin-like_fold"/>
</dbReference>
<dbReference type="InterPro" id="IPR036249">
    <property type="entry name" value="Thioredoxin-like_sf"/>
</dbReference>
<dbReference type="Pfam" id="PF13192">
    <property type="entry name" value="Thioredoxin_3"/>
    <property type="match status" value="2"/>
</dbReference>
<dbReference type="PANTHER" id="PTHR37170">
    <property type="entry name" value="GLUTAREDOXIN-RELATED"/>
    <property type="match status" value="1"/>
</dbReference>
<feature type="region of interest" description="Disordered" evidence="1">
    <location>
        <begin position="223"/>
        <end position="262"/>
    </location>
</feature>
<feature type="compositionally biased region" description="Basic and acidic residues" evidence="1">
    <location>
        <begin position="250"/>
        <end position="262"/>
    </location>
</feature>
<accession>A0ABZ1BLD3</accession>
<feature type="domain" description="Thioredoxin-like fold" evidence="2">
    <location>
        <begin position="33"/>
        <end position="83"/>
    </location>
</feature>
<dbReference type="Proteomes" id="UP001333102">
    <property type="component" value="Chromosome"/>
</dbReference>
<evidence type="ECO:0000259" key="2">
    <source>
        <dbReference type="Pfam" id="PF13192"/>
    </source>
</evidence>
<dbReference type="InterPro" id="IPR011903">
    <property type="entry name" value="TON_0319-like"/>
</dbReference>
<protein>
    <submittedName>
        <fullName evidence="3">Thioredoxin family protein</fullName>
    </submittedName>
</protein>
<evidence type="ECO:0000313" key="4">
    <source>
        <dbReference type="Proteomes" id="UP001333102"/>
    </source>
</evidence>
<dbReference type="RefSeq" id="WP_324667874.1">
    <property type="nucleotide sequence ID" value="NZ_CP141614.1"/>
</dbReference>
<dbReference type="PROSITE" id="PS00195">
    <property type="entry name" value="GLUTAREDOXIN_1"/>
    <property type="match status" value="1"/>
</dbReference>
<proteinExistence type="predicted"/>
<evidence type="ECO:0000256" key="1">
    <source>
        <dbReference type="SAM" id="MobiDB-lite"/>
    </source>
</evidence>
<dbReference type="PROSITE" id="PS51354">
    <property type="entry name" value="GLUTAREDOXIN_2"/>
    <property type="match status" value="1"/>
</dbReference>
<organism evidence="3 4">
    <name type="scientific">Geochorda subterranea</name>
    <dbReference type="NCBI Taxonomy" id="3109564"/>
    <lineage>
        <taxon>Bacteria</taxon>
        <taxon>Bacillati</taxon>
        <taxon>Bacillota</taxon>
        <taxon>Limnochordia</taxon>
        <taxon>Limnochordales</taxon>
        <taxon>Geochordaceae</taxon>
        <taxon>Geochorda</taxon>
    </lineage>
</organism>
<dbReference type="Gene3D" id="3.40.30.80">
    <property type="match status" value="1"/>
</dbReference>
<reference evidence="4" key="1">
    <citation type="submission" date="2023-12" db="EMBL/GenBank/DDBJ databases">
        <title>Novel isolates from deep terrestrial aquifers shed light on the physiology and ecology of the class Limnochordia.</title>
        <authorList>
            <person name="Karnachuk O.V."/>
            <person name="Lukina A.P."/>
            <person name="Avakyan M.R."/>
            <person name="Kadnikov V."/>
            <person name="Begmatov S."/>
            <person name="Beletsky A.V."/>
            <person name="Mardanov A.V."/>
            <person name="Ravin N.V."/>
        </authorList>
    </citation>
    <scope>NUCLEOTIDE SEQUENCE [LARGE SCALE GENOMIC DNA]</scope>
    <source>
        <strain evidence="4">LN</strain>
    </source>
</reference>
<dbReference type="EMBL" id="CP141614">
    <property type="protein sequence ID" value="WRP13629.1"/>
    <property type="molecule type" value="Genomic_DNA"/>
</dbReference>